<dbReference type="GO" id="GO:0015074">
    <property type="term" value="P:DNA integration"/>
    <property type="evidence" value="ECO:0007669"/>
    <property type="project" value="InterPro"/>
</dbReference>
<name>A0A2K8L0E7_MARES</name>
<dbReference type="Pfam" id="PF09299">
    <property type="entry name" value="Mu-transpos_C"/>
    <property type="match status" value="1"/>
</dbReference>
<dbReference type="OrthoDB" id="501284at2"/>
<dbReference type="Gene3D" id="3.30.420.10">
    <property type="entry name" value="Ribonuclease H-like superfamily/Ribonuclease H"/>
    <property type="match status" value="1"/>
</dbReference>
<accession>A0A2K8L0E7</accession>
<reference evidence="3 4" key="1">
    <citation type="submission" date="2016-12" db="EMBL/GenBank/DDBJ databases">
        <title>Isolation and genomic insights into novel planktonic Zetaproteobacteria from stratified waters of the Chesapeake Bay.</title>
        <authorList>
            <person name="McAllister S.M."/>
            <person name="Kato S."/>
            <person name="Chan C.S."/>
            <person name="Chiu B.K."/>
            <person name="Field E.K."/>
        </authorList>
    </citation>
    <scope>NUCLEOTIDE SEQUENCE [LARGE SCALE GENOMIC DNA]</scope>
    <source>
        <strain evidence="3 4">CP-5</strain>
    </source>
</reference>
<dbReference type="InterPro" id="IPR012337">
    <property type="entry name" value="RNaseH-like_sf"/>
</dbReference>
<dbReference type="AlphaFoldDB" id="A0A2K8L0E7"/>
<evidence type="ECO:0000313" key="3">
    <source>
        <dbReference type="EMBL" id="ATX80693.1"/>
    </source>
</evidence>
<dbReference type="GO" id="GO:0003676">
    <property type="term" value="F:nucleic acid binding"/>
    <property type="evidence" value="ECO:0007669"/>
    <property type="project" value="InterPro"/>
</dbReference>
<feature type="domain" description="Integrase catalytic" evidence="2">
    <location>
        <begin position="229"/>
        <end position="434"/>
    </location>
</feature>
<dbReference type="InterPro" id="IPR001584">
    <property type="entry name" value="Integrase_cat-core"/>
</dbReference>
<dbReference type="EMBL" id="CP018799">
    <property type="protein sequence ID" value="ATX80693.1"/>
    <property type="molecule type" value="Genomic_DNA"/>
</dbReference>
<evidence type="ECO:0000313" key="4">
    <source>
        <dbReference type="Proteomes" id="UP000231701"/>
    </source>
</evidence>
<evidence type="ECO:0000256" key="1">
    <source>
        <dbReference type="SAM" id="MobiDB-lite"/>
    </source>
</evidence>
<dbReference type="InterPro" id="IPR015378">
    <property type="entry name" value="Transposase-like_Mu_C"/>
</dbReference>
<keyword evidence="4" id="KW-1185">Reference proteome</keyword>
<dbReference type="KEGG" id="maes:Ga0123461_2292"/>
<dbReference type="RefSeq" id="WP_100278431.1">
    <property type="nucleotide sequence ID" value="NZ_CP018799.1"/>
</dbReference>
<dbReference type="Proteomes" id="UP000231701">
    <property type="component" value="Chromosome"/>
</dbReference>
<gene>
    <name evidence="3" type="ORF">Ga0123461_2292</name>
</gene>
<sequence length="616" mass="70173">MANKKPTWLKMGMSLWVHGTKFKVIDCSNPKNTILETELGSRSAHNVVALFSSGHVKLTDAKQNDTLRIAELSVSSDELERANAIAKDFDNLPHEYGKLGLAMADLEAKYKVNRSTLARWKRDYLAEGVPGLFRQFEKKGGPGKKRLDPTTEAMIQADIKELYLVRTPKSIDETIRLIRSHFAAENIRPPSVGTIRNRIRALSENEVLKAQKGSTVARDQLHVSQDEHRASRPLQEVQIDHTPIDLQLLSSELRQLIGKAHITLIQDVYSRVILGLYIGLEHPSFLSVANALREAIFTKESVLAQFELSDDAWPTYGLMEMLHSDNAVEFDGRQMDHFCAVNRVEKQFRPIGHKEYGGHIESSIKAVVKHIHSLPGTTFSNIRERGDYDSEGNAQIDLQELRRIIYRWVVNNYNRKERDELGGLSPLQMWQKALDEGWHPRMPTSYDDFRFSLLPYEERRITRHGISLLGFKYSAPCLRHWRAREKPRERKKYRIYYDPLDMRRADFVHPDGSGVSKIALISLSSEGPISLVELKSAKIRSSRYPEATPDLHLAHQEEKTILQEAAKKNKKARKILEQRADSKSRAQADGSHKGNGFGSGIDYSRLPDWANTVDES</sequence>
<dbReference type="SUPFAM" id="SSF53098">
    <property type="entry name" value="Ribonuclease H-like"/>
    <property type="match status" value="1"/>
</dbReference>
<dbReference type="PROSITE" id="PS50994">
    <property type="entry name" value="INTEGRASE"/>
    <property type="match status" value="1"/>
</dbReference>
<feature type="compositionally biased region" description="Basic and acidic residues" evidence="1">
    <location>
        <begin position="574"/>
        <end position="592"/>
    </location>
</feature>
<dbReference type="InterPro" id="IPR036397">
    <property type="entry name" value="RNaseH_sf"/>
</dbReference>
<organism evidence="3 4">
    <name type="scientific">Mariprofundus aestuarium</name>
    <dbReference type="NCBI Taxonomy" id="1921086"/>
    <lineage>
        <taxon>Bacteria</taxon>
        <taxon>Pseudomonadati</taxon>
        <taxon>Pseudomonadota</taxon>
        <taxon>Candidatius Mariprofundia</taxon>
        <taxon>Mariprofundales</taxon>
        <taxon>Mariprofundaceae</taxon>
        <taxon>Mariprofundus</taxon>
    </lineage>
</organism>
<feature type="region of interest" description="Disordered" evidence="1">
    <location>
        <begin position="568"/>
        <end position="616"/>
    </location>
</feature>
<proteinExistence type="predicted"/>
<protein>
    <submittedName>
        <fullName evidence="3">Putative transposase</fullName>
    </submittedName>
</protein>
<evidence type="ECO:0000259" key="2">
    <source>
        <dbReference type="PROSITE" id="PS50994"/>
    </source>
</evidence>